<keyword evidence="2" id="KW-1185">Reference proteome</keyword>
<dbReference type="EMBL" id="JARBJD010000096">
    <property type="protein sequence ID" value="KAK2953072.1"/>
    <property type="molecule type" value="Genomic_DNA"/>
</dbReference>
<dbReference type="InterPro" id="IPR011989">
    <property type="entry name" value="ARM-like"/>
</dbReference>
<comment type="caution">
    <text evidence="1">The sequence shown here is derived from an EMBL/GenBank/DDBJ whole genome shotgun (WGS) entry which is preliminary data.</text>
</comment>
<accession>A0ABQ9XNW8</accession>
<protein>
    <submittedName>
        <fullName evidence="1">Uncharacterized protein</fullName>
    </submittedName>
</protein>
<evidence type="ECO:0000313" key="2">
    <source>
        <dbReference type="Proteomes" id="UP001281761"/>
    </source>
</evidence>
<sequence>MESSEDPDSLPVATYEIQNKVLLDLIRYINENDAVKINSHWLVMKEEYSSVAKSSSDPDLRNSSILSLLISVIPNPDYSDSLASLVNCARVVARPLENTRKFINSPAFPFCLEILVRETPDLSVGGLSVAILQLFINLSRDVQACNVLISRKVQLHLMKLILNSEDTPHESLLSIMDFLCNLTVSFPNTAPEYTVQDVWQPFMVSSLHTLLSRFQPHPDLLRSFTPIAINFFAAQIPNFADEKQALVSLVVGQLTVLVEETPFQTSFLMMIFTSLLAASMQDVTDSVFQNAYTTDLVQHIFHITSSILSHLPTLPSIFSTFEEDTEFMMYIEIVMNMVFLLGLLATNSLPDDFGMMFLSFDGLSIVERCLELVPYSKSLADELKRLLAACTMIDLCVDTLSASSFQENVVRCLRTYAELQLTPEHHLPPAEDLLSRASVREQAIATFIVLLMGIMVITKHNSYASFETDLPPILHKVLEDNTSLLLLSLIALLVIHSNHLSVLPAILTDNTLQLFFVALMKCLALPLDENSDHLFQPIVDFLDLVFQLPSTVEIAKNMIDLSTLVALPSPSEANSRDVVILELLAPIVASFRSRESLFLYTHRILNMDALPKVMRIATMMNSTFGEDTVASDLVLRLVGLFDRQCLVAPSLA</sequence>
<dbReference type="Gene3D" id="1.25.10.10">
    <property type="entry name" value="Leucine-rich Repeat Variant"/>
    <property type="match status" value="1"/>
</dbReference>
<name>A0ABQ9XNW8_9EUKA</name>
<reference evidence="1 2" key="1">
    <citation type="journal article" date="2022" name="bioRxiv">
        <title>Genomics of Preaxostyla Flagellates Illuminates Evolutionary Transitions and the Path Towards Mitochondrial Loss.</title>
        <authorList>
            <person name="Novak L.V.F."/>
            <person name="Treitli S.C."/>
            <person name="Pyrih J."/>
            <person name="Halakuc P."/>
            <person name="Pipaliya S.V."/>
            <person name="Vacek V."/>
            <person name="Brzon O."/>
            <person name="Soukal P."/>
            <person name="Eme L."/>
            <person name="Dacks J.B."/>
            <person name="Karnkowska A."/>
            <person name="Elias M."/>
            <person name="Hampl V."/>
        </authorList>
    </citation>
    <scope>NUCLEOTIDE SEQUENCE [LARGE SCALE GENOMIC DNA]</scope>
    <source>
        <strain evidence="1">NAU3</strain>
        <tissue evidence="1">Gut</tissue>
    </source>
</reference>
<proteinExistence type="predicted"/>
<gene>
    <name evidence="1" type="ORF">BLNAU_12061</name>
</gene>
<organism evidence="1 2">
    <name type="scientific">Blattamonas nauphoetae</name>
    <dbReference type="NCBI Taxonomy" id="2049346"/>
    <lineage>
        <taxon>Eukaryota</taxon>
        <taxon>Metamonada</taxon>
        <taxon>Preaxostyla</taxon>
        <taxon>Oxymonadida</taxon>
        <taxon>Blattamonas</taxon>
    </lineage>
</organism>
<dbReference type="Proteomes" id="UP001281761">
    <property type="component" value="Unassembled WGS sequence"/>
</dbReference>
<evidence type="ECO:0000313" key="1">
    <source>
        <dbReference type="EMBL" id="KAK2953072.1"/>
    </source>
</evidence>